<name>A0A4W5PIB0_9TELE</name>
<dbReference type="FunFam" id="3.40.50.300:FF:000541">
    <property type="entry name" value="Immunity related GTPase M"/>
    <property type="match status" value="1"/>
</dbReference>
<keyword evidence="3" id="KW-0378">Hydrolase</keyword>
<organism evidence="6 7">
    <name type="scientific">Hucho hucho</name>
    <name type="common">huchen</name>
    <dbReference type="NCBI Taxonomy" id="62062"/>
    <lineage>
        <taxon>Eukaryota</taxon>
        <taxon>Metazoa</taxon>
        <taxon>Chordata</taxon>
        <taxon>Craniata</taxon>
        <taxon>Vertebrata</taxon>
        <taxon>Euteleostomi</taxon>
        <taxon>Actinopterygii</taxon>
        <taxon>Neopterygii</taxon>
        <taxon>Teleostei</taxon>
        <taxon>Protacanthopterygii</taxon>
        <taxon>Salmoniformes</taxon>
        <taxon>Salmonidae</taxon>
        <taxon>Salmoninae</taxon>
        <taxon>Hucho</taxon>
    </lineage>
</organism>
<dbReference type="Ensembl" id="ENSHHUT00000066513.1">
    <property type="protein sequence ID" value="ENSHHUP00000064336.1"/>
    <property type="gene ID" value="ENSHHUG00000037971.1"/>
</dbReference>
<evidence type="ECO:0000313" key="6">
    <source>
        <dbReference type="Ensembl" id="ENSHHUP00000064336.1"/>
    </source>
</evidence>
<evidence type="ECO:0000256" key="4">
    <source>
        <dbReference type="ARBA" id="ARBA00023134"/>
    </source>
</evidence>
<evidence type="ECO:0000256" key="1">
    <source>
        <dbReference type="ARBA" id="ARBA00005429"/>
    </source>
</evidence>
<dbReference type="AlphaFoldDB" id="A0A4W5PIB0"/>
<dbReference type="Proteomes" id="UP000314982">
    <property type="component" value="Unassembled WGS sequence"/>
</dbReference>
<keyword evidence="7" id="KW-1185">Reference proteome</keyword>
<reference evidence="7" key="1">
    <citation type="submission" date="2018-06" db="EMBL/GenBank/DDBJ databases">
        <title>Genome assembly of Danube salmon.</title>
        <authorList>
            <person name="Macqueen D.J."/>
            <person name="Gundappa M.K."/>
        </authorList>
    </citation>
    <scope>NUCLEOTIDE SEQUENCE [LARGE SCALE GENOMIC DNA]</scope>
</reference>
<evidence type="ECO:0000256" key="3">
    <source>
        <dbReference type="ARBA" id="ARBA00022801"/>
    </source>
</evidence>
<dbReference type="GeneTree" id="ENSGT00950000183007"/>
<dbReference type="PANTHER" id="PTHR32341:SF10">
    <property type="entry name" value="INTERFERON-INDUCIBLE GTPASE 5"/>
    <property type="match status" value="1"/>
</dbReference>
<dbReference type="PROSITE" id="PS51716">
    <property type="entry name" value="G_IRG"/>
    <property type="match status" value="1"/>
</dbReference>
<sequence length="168" mass="19241">MKTSMKILTSSMKLRTMTSLENVTLNIAVTGESGSGKSTFVNALLGLDGDGDHHEGHQILPPHQPNVKIWDLSGIGTPNFKAKKYLKEVKFETYDFFIIIGTVRFQENNIMLAKEIQKMKKMFYFVRSKIDNDIRAEAWKKNYREEDLLSKMRHNCEENLKTVGSPKV</sequence>
<accession>A0A4W5PIB0</accession>
<dbReference type="InterPro" id="IPR007743">
    <property type="entry name" value="Immunity-related_GTPase-like"/>
</dbReference>
<proteinExistence type="inferred from homology"/>
<dbReference type="GO" id="GO:0005525">
    <property type="term" value="F:GTP binding"/>
    <property type="evidence" value="ECO:0007669"/>
    <property type="project" value="UniProtKB-KW"/>
</dbReference>
<dbReference type="GO" id="GO:0016787">
    <property type="term" value="F:hydrolase activity"/>
    <property type="evidence" value="ECO:0007669"/>
    <property type="project" value="UniProtKB-KW"/>
</dbReference>
<dbReference type="InterPro" id="IPR027417">
    <property type="entry name" value="P-loop_NTPase"/>
</dbReference>
<dbReference type="PANTHER" id="PTHR32341">
    <property type="entry name" value="INTERFERON-INDUCIBLE GTPASE"/>
    <property type="match status" value="1"/>
</dbReference>
<dbReference type="GO" id="GO:0016020">
    <property type="term" value="C:membrane"/>
    <property type="evidence" value="ECO:0007669"/>
    <property type="project" value="InterPro"/>
</dbReference>
<dbReference type="Gene3D" id="3.40.50.300">
    <property type="entry name" value="P-loop containing nucleotide triphosphate hydrolases"/>
    <property type="match status" value="1"/>
</dbReference>
<reference evidence="6" key="2">
    <citation type="submission" date="2025-08" db="UniProtKB">
        <authorList>
            <consortium name="Ensembl"/>
        </authorList>
    </citation>
    <scope>IDENTIFICATION</scope>
</reference>
<dbReference type="InterPro" id="IPR051515">
    <property type="entry name" value="IRG"/>
</dbReference>
<keyword evidence="2" id="KW-0547">Nucleotide-binding</keyword>
<evidence type="ECO:0000259" key="5">
    <source>
        <dbReference type="PROSITE" id="PS51716"/>
    </source>
</evidence>
<evidence type="ECO:0000313" key="7">
    <source>
        <dbReference type="Proteomes" id="UP000314982"/>
    </source>
</evidence>
<protein>
    <recommendedName>
        <fullName evidence="5">IRG-type G domain-containing protein</fullName>
    </recommendedName>
</protein>
<keyword evidence="4" id="KW-0342">GTP-binding</keyword>
<dbReference type="STRING" id="62062.ENSHHUP00000064336"/>
<dbReference type="SUPFAM" id="SSF52540">
    <property type="entry name" value="P-loop containing nucleoside triphosphate hydrolases"/>
    <property type="match status" value="1"/>
</dbReference>
<comment type="similarity">
    <text evidence="1">Belongs to the TRAFAC class dynamin-like GTPase superfamily. IRG family.</text>
</comment>
<dbReference type="InterPro" id="IPR030385">
    <property type="entry name" value="G_IRG_dom"/>
</dbReference>
<feature type="domain" description="IRG-type G" evidence="5">
    <location>
        <begin position="23"/>
        <end position="168"/>
    </location>
</feature>
<reference evidence="6" key="3">
    <citation type="submission" date="2025-09" db="UniProtKB">
        <authorList>
            <consortium name="Ensembl"/>
        </authorList>
    </citation>
    <scope>IDENTIFICATION</scope>
</reference>
<evidence type="ECO:0000256" key="2">
    <source>
        <dbReference type="ARBA" id="ARBA00022741"/>
    </source>
</evidence>
<dbReference type="Pfam" id="PF05049">
    <property type="entry name" value="IIGP"/>
    <property type="match status" value="1"/>
</dbReference>